<organism evidence="8 9">
    <name type="scientific">Phialemonium atrogriseum</name>
    <dbReference type="NCBI Taxonomy" id="1093897"/>
    <lineage>
        <taxon>Eukaryota</taxon>
        <taxon>Fungi</taxon>
        <taxon>Dikarya</taxon>
        <taxon>Ascomycota</taxon>
        <taxon>Pezizomycotina</taxon>
        <taxon>Sordariomycetes</taxon>
        <taxon>Sordariomycetidae</taxon>
        <taxon>Cephalothecales</taxon>
        <taxon>Cephalothecaceae</taxon>
        <taxon>Phialemonium</taxon>
    </lineage>
</organism>
<evidence type="ECO:0000256" key="4">
    <source>
        <dbReference type="ARBA" id="ARBA00023125"/>
    </source>
</evidence>
<dbReference type="EMBL" id="MU838997">
    <property type="protein sequence ID" value="KAK1772430.1"/>
    <property type="molecule type" value="Genomic_DNA"/>
</dbReference>
<evidence type="ECO:0000256" key="2">
    <source>
        <dbReference type="ARBA" id="ARBA00010840"/>
    </source>
</evidence>
<evidence type="ECO:0000259" key="7">
    <source>
        <dbReference type="Pfam" id="PF05460"/>
    </source>
</evidence>
<feature type="compositionally biased region" description="Low complexity" evidence="6">
    <location>
        <begin position="117"/>
        <end position="128"/>
    </location>
</feature>
<dbReference type="GeneID" id="85316402"/>
<feature type="compositionally biased region" description="Acidic residues" evidence="6">
    <location>
        <begin position="318"/>
        <end position="327"/>
    </location>
</feature>
<dbReference type="GO" id="GO:0005664">
    <property type="term" value="C:nuclear origin of replication recognition complex"/>
    <property type="evidence" value="ECO:0007669"/>
    <property type="project" value="InterPro"/>
</dbReference>
<evidence type="ECO:0000313" key="8">
    <source>
        <dbReference type="EMBL" id="KAK1772430.1"/>
    </source>
</evidence>
<evidence type="ECO:0000256" key="1">
    <source>
        <dbReference type="ARBA" id="ARBA00004123"/>
    </source>
</evidence>
<protein>
    <submittedName>
        <fullName evidence="8">Origin recognition complex, subunit 6</fullName>
    </submittedName>
</protein>
<evidence type="ECO:0000313" key="9">
    <source>
        <dbReference type="Proteomes" id="UP001244011"/>
    </source>
</evidence>
<dbReference type="Pfam" id="PF05460">
    <property type="entry name" value="ORC6"/>
    <property type="match status" value="1"/>
</dbReference>
<accession>A0AAJ0C938</accession>
<sequence>MNRSIEQTLLSLLPTHNAELPQPLVDLAGSLLAQSRHRASTLKSDEEIARPYACAHLACDRLKISLNLPPIHPRPPVPPRIYKRLYNHLDNILPSSSTGVRSTSGRVRTPSAKLRESGISPGGSSLPSRATPNKDQSLAASRSPSTNKTGTPSKLGRPIGSVPHKRSTTGLPPWIRPSLGFLCKVLDDSKIGRTVVAGMESIVMPHGRTTSDEWVMGNLSSLLGSLYLYIWGSVSMPEGVDEARYVHVRKEIVETLNKARRTISIKGVDEGDAWEGWKEIHAADIDNAALRINRHGWLESDWAKSIEDLIQKDREDESGGEGNDDADNTQSGPAKRADIMFQDRYDFLSEHKRKEYAIWKDGIIGRIQDLERGADAMEVDS</sequence>
<evidence type="ECO:0000256" key="6">
    <source>
        <dbReference type="SAM" id="MobiDB-lite"/>
    </source>
</evidence>
<feature type="compositionally biased region" description="Low complexity" evidence="6">
    <location>
        <begin position="95"/>
        <end position="109"/>
    </location>
</feature>
<keyword evidence="4" id="KW-0238">DNA-binding</keyword>
<dbReference type="GO" id="GO:0006260">
    <property type="term" value="P:DNA replication"/>
    <property type="evidence" value="ECO:0007669"/>
    <property type="project" value="UniProtKB-KW"/>
</dbReference>
<comment type="similarity">
    <text evidence="2">Belongs to the ORC6 family.</text>
</comment>
<comment type="caution">
    <text evidence="8">The sequence shown here is derived from an EMBL/GenBank/DDBJ whole genome shotgun (WGS) entry which is preliminary data.</text>
</comment>
<proteinExistence type="inferred from homology"/>
<dbReference type="RefSeq" id="XP_060288643.1">
    <property type="nucleotide sequence ID" value="XM_060433215.1"/>
</dbReference>
<reference evidence="8" key="1">
    <citation type="submission" date="2023-06" db="EMBL/GenBank/DDBJ databases">
        <title>Genome-scale phylogeny and comparative genomics of the fungal order Sordariales.</title>
        <authorList>
            <consortium name="Lawrence Berkeley National Laboratory"/>
            <person name="Hensen N."/>
            <person name="Bonometti L."/>
            <person name="Westerberg I."/>
            <person name="Brannstrom I.O."/>
            <person name="Guillou S."/>
            <person name="Cros-Aarteil S."/>
            <person name="Calhoun S."/>
            <person name="Haridas S."/>
            <person name="Kuo A."/>
            <person name="Mondo S."/>
            <person name="Pangilinan J."/>
            <person name="Riley R."/>
            <person name="Labutti K."/>
            <person name="Andreopoulos B."/>
            <person name="Lipzen A."/>
            <person name="Chen C."/>
            <person name="Yanf M."/>
            <person name="Daum C."/>
            <person name="Ng V."/>
            <person name="Clum A."/>
            <person name="Steindorff A."/>
            <person name="Ohm R."/>
            <person name="Martin F."/>
            <person name="Silar P."/>
            <person name="Natvig D."/>
            <person name="Lalanne C."/>
            <person name="Gautier V."/>
            <person name="Ament-Velasquez S.L."/>
            <person name="Kruys A."/>
            <person name="Hutchinson M.I."/>
            <person name="Powell A.J."/>
            <person name="Barry K."/>
            <person name="Miller A.N."/>
            <person name="Grigoriev I.V."/>
            <person name="Debuchy R."/>
            <person name="Gladieux P."/>
            <person name="Thoren M.H."/>
            <person name="Johannesson H."/>
        </authorList>
    </citation>
    <scope>NUCLEOTIDE SEQUENCE</scope>
    <source>
        <strain evidence="8">8032-3</strain>
    </source>
</reference>
<dbReference type="Proteomes" id="UP001244011">
    <property type="component" value="Unassembled WGS sequence"/>
</dbReference>
<keyword evidence="3" id="KW-0235">DNA replication</keyword>
<dbReference type="AlphaFoldDB" id="A0AAJ0C938"/>
<feature type="region of interest" description="Disordered" evidence="6">
    <location>
        <begin position="314"/>
        <end position="335"/>
    </location>
</feature>
<evidence type="ECO:0000256" key="3">
    <source>
        <dbReference type="ARBA" id="ARBA00022705"/>
    </source>
</evidence>
<evidence type="ECO:0000256" key="5">
    <source>
        <dbReference type="ARBA" id="ARBA00023242"/>
    </source>
</evidence>
<dbReference type="GO" id="GO:0003677">
    <property type="term" value="F:DNA binding"/>
    <property type="evidence" value="ECO:0007669"/>
    <property type="project" value="UniProtKB-KW"/>
</dbReference>
<feature type="region of interest" description="Disordered" evidence="6">
    <location>
        <begin position="93"/>
        <end position="169"/>
    </location>
</feature>
<gene>
    <name evidence="8" type="ORF">QBC33DRAFT_9571</name>
</gene>
<name>A0AAJ0C938_9PEZI</name>
<feature type="domain" description="ORC6 first cyclin-like" evidence="7">
    <location>
        <begin position="10"/>
        <end position="94"/>
    </location>
</feature>
<dbReference type="InterPro" id="IPR008721">
    <property type="entry name" value="ORC6_cyclin_first"/>
</dbReference>
<feature type="compositionally biased region" description="Polar residues" evidence="6">
    <location>
        <begin position="130"/>
        <end position="152"/>
    </location>
</feature>
<comment type="subcellular location">
    <subcellularLocation>
        <location evidence="1">Nucleus</location>
    </subcellularLocation>
</comment>
<keyword evidence="5" id="KW-0539">Nucleus</keyword>
<keyword evidence="9" id="KW-1185">Reference proteome</keyword>